<sequence length="38" mass="4145">MSKSRVAPLKTITLPRLELMAALIAANEELETVCEKSS</sequence>
<evidence type="ECO:0000313" key="2">
    <source>
        <dbReference type="Proteomes" id="UP000054632"/>
    </source>
</evidence>
<protein>
    <submittedName>
        <fullName evidence="1">Uncharacterized protein</fullName>
    </submittedName>
</protein>
<dbReference type="AlphaFoldDB" id="A0A0V1CNH6"/>
<comment type="caution">
    <text evidence="1">The sequence shown here is derived from an EMBL/GenBank/DDBJ whole genome shotgun (WGS) entry which is preliminary data.</text>
</comment>
<proteinExistence type="predicted"/>
<dbReference type="Proteomes" id="UP000054632">
    <property type="component" value="Unassembled WGS sequence"/>
</dbReference>
<evidence type="ECO:0000313" key="1">
    <source>
        <dbReference type="EMBL" id="KRY50680.1"/>
    </source>
</evidence>
<dbReference type="Pfam" id="PF05380">
    <property type="entry name" value="Peptidase_A17"/>
    <property type="match status" value="1"/>
</dbReference>
<name>A0A0V1CNH6_TRIPS</name>
<gene>
    <name evidence="1" type="ORF">T4A_2219</name>
</gene>
<dbReference type="EMBL" id="JYDR01003784">
    <property type="protein sequence ID" value="KRY50680.1"/>
    <property type="molecule type" value="Genomic_DNA"/>
</dbReference>
<organism evidence="1 2">
    <name type="scientific">Trichinella pseudospiralis</name>
    <name type="common">Parasitic roundworm</name>
    <dbReference type="NCBI Taxonomy" id="6337"/>
    <lineage>
        <taxon>Eukaryota</taxon>
        <taxon>Metazoa</taxon>
        <taxon>Ecdysozoa</taxon>
        <taxon>Nematoda</taxon>
        <taxon>Enoplea</taxon>
        <taxon>Dorylaimia</taxon>
        <taxon>Trichinellida</taxon>
        <taxon>Trichinellidae</taxon>
        <taxon>Trichinella</taxon>
    </lineage>
</organism>
<accession>A0A0V1CNH6</accession>
<reference evidence="1 2" key="1">
    <citation type="submission" date="2015-01" db="EMBL/GenBank/DDBJ databases">
        <title>Evolution of Trichinella species and genotypes.</title>
        <authorList>
            <person name="Korhonen P.K."/>
            <person name="Edoardo P."/>
            <person name="Giuseppe L.R."/>
            <person name="Gasser R.B."/>
        </authorList>
    </citation>
    <scope>NUCLEOTIDE SEQUENCE [LARGE SCALE GENOMIC DNA]</scope>
    <source>
        <strain evidence="1">ISS13</strain>
    </source>
</reference>
<dbReference type="InterPro" id="IPR008042">
    <property type="entry name" value="Retrotrans_Pao"/>
</dbReference>